<organism evidence="10 11">
    <name type="scientific">Rhodovibrio sodomensis</name>
    <dbReference type="NCBI Taxonomy" id="1088"/>
    <lineage>
        <taxon>Bacteria</taxon>
        <taxon>Pseudomonadati</taxon>
        <taxon>Pseudomonadota</taxon>
        <taxon>Alphaproteobacteria</taxon>
        <taxon>Rhodospirillales</taxon>
        <taxon>Rhodovibrionaceae</taxon>
        <taxon>Rhodovibrio</taxon>
    </lineage>
</organism>
<dbReference type="SUPFAM" id="SSF57652">
    <property type="entry name" value="HIPIP (high potential iron protein)"/>
    <property type="match status" value="1"/>
</dbReference>
<dbReference type="EMBL" id="NRRL01000059">
    <property type="protein sequence ID" value="MBK1669731.1"/>
    <property type="molecule type" value="Genomic_DNA"/>
</dbReference>
<comment type="subunit">
    <text evidence="7">Homodimer.</text>
</comment>
<sequence length="74" mass="8195">MTLLFGRSAPAQKAPKKSVQYQEQPKTVGGTEQRCDNCQFYITPEQAGTEQGRCQVVQGPVKPQAWCNLWAPAN</sequence>
<reference evidence="10 11" key="1">
    <citation type="journal article" date="2020" name="Microorganisms">
        <title>Osmotic Adaptation and Compatible Solute Biosynthesis of Phototrophic Bacteria as Revealed from Genome Analyses.</title>
        <authorList>
            <person name="Imhoff J.F."/>
            <person name="Rahn T."/>
            <person name="Kunzel S."/>
            <person name="Keller A."/>
            <person name="Neulinger S.C."/>
        </authorList>
    </citation>
    <scope>NUCLEOTIDE SEQUENCE [LARGE SCALE GENOMIC DNA]</scope>
    <source>
        <strain evidence="10 11">DSM 9895</strain>
    </source>
</reference>
<evidence type="ECO:0000256" key="7">
    <source>
        <dbReference type="RuleBase" id="RU000620"/>
    </source>
</evidence>
<evidence type="ECO:0000256" key="1">
    <source>
        <dbReference type="ARBA" id="ARBA00022448"/>
    </source>
</evidence>
<keyword evidence="5 7" id="KW-0408">Iron</keyword>
<evidence type="ECO:0000256" key="4">
    <source>
        <dbReference type="ARBA" id="ARBA00022982"/>
    </source>
</evidence>
<evidence type="ECO:0000313" key="11">
    <source>
        <dbReference type="Proteomes" id="UP001296873"/>
    </source>
</evidence>
<proteinExistence type="inferred from homology"/>
<dbReference type="Pfam" id="PF01355">
    <property type="entry name" value="HIPIP"/>
    <property type="match status" value="1"/>
</dbReference>
<keyword evidence="2 7" id="KW-0004">4Fe-4S</keyword>
<dbReference type="PROSITE" id="PS51373">
    <property type="entry name" value="HIPIP"/>
    <property type="match status" value="1"/>
</dbReference>
<accession>A0ABS1DIA4</accession>
<keyword evidence="6 7" id="KW-0411">Iron-sulfur</keyword>
<keyword evidence="11" id="KW-1185">Reference proteome</keyword>
<evidence type="ECO:0000256" key="3">
    <source>
        <dbReference type="ARBA" id="ARBA00022723"/>
    </source>
</evidence>
<dbReference type="Proteomes" id="UP001296873">
    <property type="component" value="Unassembled WGS sequence"/>
</dbReference>
<keyword evidence="4 7" id="KW-0249">Electron transport</keyword>
<evidence type="ECO:0000256" key="2">
    <source>
        <dbReference type="ARBA" id="ARBA00022485"/>
    </source>
</evidence>
<gene>
    <name evidence="10" type="ORF">CKO28_16965</name>
</gene>
<comment type="caution">
    <text evidence="10">The sequence shown here is derived from an EMBL/GenBank/DDBJ whole genome shotgun (WGS) entry which is preliminary data.</text>
</comment>
<keyword evidence="1 7" id="KW-0813">Transport</keyword>
<dbReference type="Gene3D" id="4.10.490.10">
    <property type="entry name" value="High potential iron-sulphur protein"/>
    <property type="match status" value="1"/>
</dbReference>
<evidence type="ECO:0000259" key="9">
    <source>
        <dbReference type="PROSITE" id="PS51373"/>
    </source>
</evidence>
<dbReference type="InterPro" id="IPR000170">
    <property type="entry name" value="High_potential_FeS_prot"/>
</dbReference>
<evidence type="ECO:0000256" key="8">
    <source>
        <dbReference type="SAM" id="MobiDB-lite"/>
    </source>
</evidence>
<name>A0ABS1DIA4_9PROT</name>
<dbReference type="InterPro" id="IPR036369">
    <property type="entry name" value="HIPIP_sf"/>
</dbReference>
<feature type="domain" description="High potential iron-sulfur proteins family profile" evidence="9">
    <location>
        <begin position="1"/>
        <end position="74"/>
    </location>
</feature>
<protein>
    <recommendedName>
        <fullName evidence="7">High-potential iron-sulfur protein</fullName>
        <shortName evidence="7">HiPIP</shortName>
    </recommendedName>
</protein>
<evidence type="ECO:0000256" key="5">
    <source>
        <dbReference type="ARBA" id="ARBA00023004"/>
    </source>
</evidence>
<comment type="function">
    <text evidence="7">Specific class of high-redox-potential 4Fe-4S ferredoxins. Functions in anaerobic electron transport in most purple and in some other photosynthetic bacteria and in at least one genus (Paracoccus) of halophilic, denitrifying bacteria.</text>
</comment>
<evidence type="ECO:0000256" key="6">
    <source>
        <dbReference type="ARBA" id="ARBA00023014"/>
    </source>
</evidence>
<evidence type="ECO:0000313" key="10">
    <source>
        <dbReference type="EMBL" id="MBK1669731.1"/>
    </source>
</evidence>
<comment type="similarity">
    <text evidence="7">Belongs to the high-potential iron-sulfur protein (HiPIP) family.</text>
</comment>
<feature type="region of interest" description="Disordered" evidence="8">
    <location>
        <begin position="1"/>
        <end position="30"/>
    </location>
</feature>
<keyword evidence="3 7" id="KW-0479">Metal-binding</keyword>
<dbReference type="RefSeq" id="WP_200342072.1">
    <property type="nucleotide sequence ID" value="NZ_NRRL01000059.1"/>
</dbReference>